<protein>
    <recommendedName>
        <fullName evidence="1">Peptidase M28 domain-containing protein</fullName>
    </recommendedName>
</protein>
<evidence type="ECO:0000313" key="4">
    <source>
        <dbReference type="Proteomes" id="UP000578697"/>
    </source>
</evidence>
<feature type="domain" description="Peptidase M28" evidence="1">
    <location>
        <begin position="61"/>
        <end position="291"/>
    </location>
</feature>
<dbReference type="Pfam" id="PF04389">
    <property type="entry name" value="Peptidase_M28"/>
    <property type="match status" value="1"/>
</dbReference>
<dbReference type="KEGG" id="trc:DYE49_07325"/>
<keyword evidence="4" id="KW-1185">Reference proteome</keyword>
<evidence type="ECO:0000313" key="3">
    <source>
        <dbReference type="EMBL" id="QOS40275.1"/>
    </source>
</evidence>
<dbReference type="Proteomes" id="UP000593591">
    <property type="component" value="Chromosome"/>
</dbReference>
<sequence length="300" mass="33405">MSFLPEEFLEYISPDCNRMQFIRDYLKKFGVESAVCAIDGKNHILVQYGSSAYNPQFKIKTVIAHYDRVSGSPGANDNSAADFQLMNWAVTLKDYPGFHNVRIFFTDGEELGWNTGVSEQGAFGIAKTFSRLGIKNDDVYVFDACGRGSVPVLSRTLINEKAPASFKKSFTDLFNRTQDLLRSVCPQGWMSLPVPYSDNASFIACGIPAVAITMLPADEASLYARELSVNHDLENAVLNRESSKKERMESHVPEYAYKERIPLTWRLFHTQKDNAASLTRDSFGVMSAILAGLAALKVPV</sequence>
<gene>
    <name evidence="3" type="ORF">DYE49_07325</name>
    <name evidence="2" type="ORF">HNP77_000354</name>
</gene>
<dbReference type="Proteomes" id="UP000578697">
    <property type="component" value="Unassembled WGS sequence"/>
</dbReference>
<evidence type="ECO:0000313" key="2">
    <source>
        <dbReference type="EMBL" id="MBB5218010.1"/>
    </source>
</evidence>
<dbReference type="RefSeq" id="WP_184651446.1">
    <property type="nucleotide sequence ID" value="NZ_JACHFR010000001.1"/>
</dbReference>
<reference evidence="2 4" key="2">
    <citation type="submission" date="2020-08" db="EMBL/GenBank/DDBJ databases">
        <title>Genomic Encyclopedia of Type Strains, Phase IV (KMG-IV): sequencing the most valuable type-strain genomes for metagenomic binning, comparative biology and taxonomic classification.</title>
        <authorList>
            <person name="Goeker M."/>
        </authorList>
    </citation>
    <scope>NUCLEOTIDE SEQUENCE [LARGE SCALE GENOMIC DNA]</scope>
    <source>
        <strain evidence="2 4">DSM 103679</strain>
    </source>
</reference>
<name>A0A840SBC1_9SPIR</name>
<dbReference type="InterPro" id="IPR007484">
    <property type="entry name" value="Peptidase_M28"/>
</dbReference>
<dbReference type="EMBL" id="CP031517">
    <property type="protein sequence ID" value="QOS40275.1"/>
    <property type="molecule type" value="Genomic_DNA"/>
</dbReference>
<evidence type="ECO:0000313" key="5">
    <source>
        <dbReference type="Proteomes" id="UP000593591"/>
    </source>
</evidence>
<reference evidence="3 5" key="1">
    <citation type="submission" date="2018-08" db="EMBL/GenBank/DDBJ databases">
        <title>The first complete genome of Treponema rectale (CHPAT), a commensal spirochete of the bovine rectum.</title>
        <authorList>
            <person name="Staton G.J."/>
            <person name="Clegg S.R."/>
            <person name="Carter S.D."/>
            <person name="Radford A.D."/>
            <person name="Darby A."/>
            <person name="Hall N."/>
            <person name="Birtles R.J."/>
            <person name="Evans N.J."/>
        </authorList>
    </citation>
    <scope>NUCLEOTIDE SEQUENCE [LARGE SCALE GENOMIC DNA]</scope>
    <source>
        <strain evidence="3 5">CHPA</strain>
    </source>
</reference>
<accession>A0A840SBC1</accession>
<dbReference type="AlphaFoldDB" id="A0A840SBC1"/>
<proteinExistence type="predicted"/>
<organism evidence="2 4">
    <name type="scientific">Treponema rectale</name>
    <dbReference type="NCBI Taxonomy" id="744512"/>
    <lineage>
        <taxon>Bacteria</taxon>
        <taxon>Pseudomonadati</taxon>
        <taxon>Spirochaetota</taxon>
        <taxon>Spirochaetia</taxon>
        <taxon>Spirochaetales</taxon>
        <taxon>Treponemataceae</taxon>
        <taxon>Treponema</taxon>
    </lineage>
</organism>
<dbReference type="Gene3D" id="3.40.630.10">
    <property type="entry name" value="Zn peptidases"/>
    <property type="match status" value="1"/>
</dbReference>
<evidence type="ECO:0000259" key="1">
    <source>
        <dbReference type="Pfam" id="PF04389"/>
    </source>
</evidence>
<dbReference type="EMBL" id="JACHFR010000001">
    <property type="protein sequence ID" value="MBB5218010.1"/>
    <property type="molecule type" value="Genomic_DNA"/>
</dbReference>
<dbReference type="SUPFAM" id="SSF53187">
    <property type="entry name" value="Zn-dependent exopeptidases"/>
    <property type="match status" value="1"/>
</dbReference>